<evidence type="ECO:0008006" key="3">
    <source>
        <dbReference type="Google" id="ProtNLM"/>
    </source>
</evidence>
<accession>A0AAV9U8C0</accession>
<evidence type="ECO:0000313" key="2">
    <source>
        <dbReference type="Proteomes" id="UP001373714"/>
    </source>
</evidence>
<dbReference type="EMBL" id="JAVHNS010000013">
    <property type="protein sequence ID" value="KAK6337573.1"/>
    <property type="molecule type" value="Genomic_DNA"/>
</dbReference>
<dbReference type="Proteomes" id="UP001373714">
    <property type="component" value="Unassembled WGS sequence"/>
</dbReference>
<reference evidence="1 2" key="1">
    <citation type="submission" date="2019-10" db="EMBL/GenBank/DDBJ databases">
        <authorList>
            <person name="Palmer J.M."/>
        </authorList>
    </citation>
    <scope>NUCLEOTIDE SEQUENCE [LARGE SCALE GENOMIC DNA]</scope>
    <source>
        <strain evidence="1 2">TWF730</strain>
    </source>
</reference>
<evidence type="ECO:0000313" key="1">
    <source>
        <dbReference type="EMBL" id="KAK6337573.1"/>
    </source>
</evidence>
<protein>
    <recommendedName>
        <fullName evidence="3">Maturase K</fullName>
    </recommendedName>
</protein>
<name>A0AAV9U8C0_9PEZI</name>
<proteinExistence type="predicted"/>
<sequence length="242" mass="28581">MRSLETTVSFLDIFTNYNASDEDPITLRNELYRMRQVVQFFVSLFRASDFDVNARLPMYRVFSPELKSLLKLPSLRDLSDQDLSTIFFRLWLNLMAPSKPTPYDFGEDSDDYDVTSLPEWKSIFSEKGTLETERLLTAKAFLLKVIKGYMVDCHEYLEHRTGLVCDPFPQALLNNGLWKRDRRCWQRFIERVMKQENLIGLAEVLRSPVKENYLYFVYKISPGFKTKNRKLARLPRHLHNSD</sequence>
<keyword evidence="2" id="KW-1185">Reference proteome</keyword>
<organism evidence="1 2">
    <name type="scientific">Orbilia blumenaviensis</name>
    <dbReference type="NCBI Taxonomy" id="1796055"/>
    <lineage>
        <taxon>Eukaryota</taxon>
        <taxon>Fungi</taxon>
        <taxon>Dikarya</taxon>
        <taxon>Ascomycota</taxon>
        <taxon>Pezizomycotina</taxon>
        <taxon>Orbiliomycetes</taxon>
        <taxon>Orbiliales</taxon>
        <taxon>Orbiliaceae</taxon>
        <taxon>Orbilia</taxon>
    </lineage>
</organism>
<gene>
    <name evidence="1" type="ORF">TWF730_002968</name>
</gene>
<dbReference type="AlphaFoldDB" id="A0AAV9U8C0"/>
<comment type="caution">
    <text evidence="1">The sequence shown here is derived from an EMBL/GenBank/DDBJ whole genome shotgun (WGS) entry which is preliminary data.</text>
</comment>